<feature type="region of interest" description="Disordered" evidence="6">
    <location>
        <begin position="79"/>
        <end position="163"/>
    </location>
</feature>
<evidence type="ECO:0000256" key="3">
    <source>
        <dbReference type="ARBA" id="ARBA00023125"/>
    </source>
</evidence>
<feature type="compositionally biased region" description="Polar residues" evidence="6">
    <location>
        <begin position="145"/>
        <end position="161"/>
    </location>
</feature>
<dbReference type="InterPro" id="IPR051089">
    <property type="entry name" value="prtT"/>
</dbReference>
<evidence type="ECO:0000256" key="4">
    <source>
        <dbReference type="ARBA" id="ARBA00023163"/>
    </source>
</evidence>
<proteinExistence type="predicted"/>
<evidence type="ECO:0000256" key="2">
    <source>
        <dbReference type="ARBA" id="ARBA00023015"/>
    </source>
</evidence>
<keyword evidence="3" id="KW-0238">DNA-binding</keyword>
<dbReference type="CDD" id="cd12148">
    <property type="entry name" value="fungal_TF_MHR"/>
    <property type="match status" value="1"/>
</dbReference>
<accession>A0ABR0E7R1</accession>
<keyword evidence="5" id="KW-0539">Nucleus</keyword>
<evidence type="ECO:0000256" key="5">
    <source>
        <dbReference type="ARBA" id="ARBA00023242"/>
    </source>
</evidence>
<protein>
    <recommendedName>
        <fullName evidence="9">Transcription factor domain-containing protein</fullName>
    </recommendedName>
</protein>
<dbReference type="Proteomes" id="UP001305779">
    <property type="component" value="Unassembled WGS sequence"/>
</dbReference>
<evidence type="ECO:0000313" key="8">
    <source>
        <dbReference type="Proteomes" id="UP001305779"/>
    </source>
</evidence>
<keyword evidence="4" id="KW-0804">Transcription</keyword>
<evidence type="ECO:0000256" key="1">
    <source>
        <dbReference type="ARBA" id="ARBA00004123"/>
    </source>
</evidence>
<evidence type="ECO:0008006" key="9">
    <source>
        <dbReference type="Google" id="ProtNLM"/>
    </source>
</evidence>
<feature type="region of interest" description="Disordered" evidence="6">
    <location>
        <begin position="602"/>
        <end position="641"/>
    </location>
</feature>
<dbReference type="PANTHER" id="PTHR31845">
    <property type="entry name" value="FINGER DOMAIN PROTEIN, PUTATIVE-RELATED"/>
    <property type="match status" value="1"/>
</dbReference>
<dbReference type="PANTHER" id="PTHR31845:SF21">
    <property type="entry name" value="REGULATORY PROTEIN LEU3"/>
    <property type="match status" value="1"/>
</dbReference>
<feature type="compositionally biased region" description="Basic and acidic residues" evidence="6">
    <location>
        <begin position="103"/>
        <end position="117"/>
    </location>
</feature>
<reference evidence="7 8" key="1">
    <citation type="journal article" date="2023" name="G3 (Bethesda)">
        <title>A chromosome-level genome assembly of Zasmidium syzygii isolated from banana leaves.</title>
        <authorList>
            <person name="van Westerhoven A.C."/>
            <person name="Mehrabi R."/>
            <person name="Talebi R."/>
            <person name="Steentjes M.B.F."/>
            <person name="Corcolon B."/>
            <person name="Chong P.A."/>
            <person name="Kema G.H.J."/>
            <person name="Seidl M.F."/>
        </authorList>
    </citation>
    <scope>NUCLEOTIDE SEQUENCE [LARGE SCALE GENOMIC DNA]</scope>
    <source>
        <strain evidence="7 8">P124</strain>
    </source>
</reference>
<gene>
    <name evidence="7" type="ORF">PRZ48_011753</name>
</gene>
<comment type="subcellular location">
    <subcellularLocation>
        <location evidence="1">Nucleus</location>
    </subcellularLocation>
</comment>
<feature type="compositionally biased region" description="Polar residues" evidence="6">
    <location>
        <begin position="603"/>
        <end position="614"/>
    </location>
</feature>
<comment type="caution">
    <text evidence="7">The sequence shown here is derived from an EMBL/GenBank/DDBJ whole genome shotgun (WGS) entry which is preliminary data.</text>
</comment>
<keyword evidence="2" id="KW-0805">Transcription regulation</keyword>
<organism evidence="7 8">
    <name type="scientific">Zasmidium cellare</name>
    <name type="common">Wine cellar mold</name>
    <name type="synonym">Racodium cellare</name>
    <dbReference type="NCBI Taxonomy" id="395010"/>
    <lineage>
        <taxon>Eukaryota</taxon>
        <taxon>Fungi</taxon>
        <taxon>Dikarya</taxon>
        <taxon>Ascomycota</taxon>
        <taxon>Pezizomycotina</taxon>
        <taxon>Dothideomycetes</taxon>
        <taxon>Dothideomycetidae</taxon>
        <taxon>Mycosphaerellales</taxon>
        <taxon>Mycosphaerellaceae</taxon>
        <taxon>Zasmidium</taxon>
    </lineage>
</organism>
<dbReference type="EMBL" id="JAXOVC010000009">
    <property type="protein sequence ID" value="KAK4497303.1"/>
    <property type="molecule type" value="Genomic_DNA"/>
</dbReference>
<evidence type="ECO:0000256" key="6">
    <source>
        <dbReference type="SAM" id="MobiDB-lite"/>
    </source>
</evidence>
<sequence length="720" mass="81332">MSLSPDIAMNIRVENELGQGMCEVIRRYALLMATGGTLTGRQLRSLREPPAAPTATKVYRKVVEPKAQLQYELDRLKAQAEPGADQNVDHRATESPHTSETPDMNRRPSDQMQDARRSHSLQPNSSHPEANASLHELLRRSSSEQQVQPQRSPTQAPNGTEGTVARTLNDITLDPGKVNDCYALFLSHYAAYTHGLIEMVISPNQRYQQSPLLFWVMVCVGSRGYSKDPTLYGRLGEPVLDLMFKSLIRPAHALPVIQAAVILCGWPLPVDLIYREPSEALAGAAMSLAMQNGLHMYSREQDFVVRSLKTKPAYYDLSGVKTIRDEVVSFRTRIWAFCNITFQDVYMCDGLPPLSIVPCFRRSEDYGDISELLPERLGYRVRLHRLQTDATNLIAGACDVHGKKSDQTLNAMITSYDDSVRQVPLPQDTPSYRFMRSCTRVAVMGLIYVAQQEPDHIHALRLYRISRETVGLALDLEREDPGCTFYLPHHYIRMVMAATHIILRMCKSPLGKKLDLDDAETVIFAMIEVFRKRAYSSTDLFAYHTVMLPELWASKKVFVREGKVQNGLRVNMRYRLVLNPVFDNFWWWRKEFGRPLEDPHNNCAETSGFQDPSTSGAGSGHGGDDGEQEPNFTTMLPPQPEAANMDMPMPTGDGSWQNSLDNVFADFMQWWDFTALSDEYSPGDGSSIHDPQMTRPYDPQLAQPYNEMPHTLMSGSDRLM</sequence>
<evidence type="ECO:0000313" key="7">
    <source>
        <dbReference type="EMBL" id="KAK4497303.1"/>
    </source>
</evidence>
<keyword evidence="8" id="KW-1185">Reference proteome</keyword>
<name>A0ABR0E7R1_ZASCE</name>